<feature type="domain" description="Ig-like" evidence="3">
    <location>
        <begin position="1422"/>
        <end position="1488"/>
    </location>
</feature>
<keyword evidence="2" id="KW-0732">Signal</keyword>
<feature type="signal peptide" evidence="2">
    <location>
        <begin position="1"/>
        <end position="24"/>
    </location>
</feature>
<dbReference type="Pfam" id="PF13229">
    <property type="entry name" value="Beta_helix"/>
    <property type="match status" value="1"/>
</dbReference>
<feature type="domain" description="GH141-like insertion" evidence="5">
    <location>
        <begin position="143"/>
        <end position="298"/>
    </location>
</feature>
<dbReference type="InterPro" id="IPR039448">
    <property type="entry name" value="Beta_helix"/>
</dbReference>
<dbReference type="Gene3D" id="2.60.40.3630">
    <property type="match status" value="5"/>
</dbReference>
<reference evidence="6 7" key="2">
    <citation type="submission" date="2007-08" db="EMBL/GenBank/DDBJ databases">
        <authorList>
            <person name="Fulton L."/>
            <person name="Clifton S."/>
            <person name="Fulton B."/>
            <person name="Xu J."/>
            <person name="Minx P."/>
            <person name="Pepin K.H."/>
            <person name="Johnson M."/>
            <person name="Thiruvilangam P."/>
            <person name="Bhonagiri V."/>
            <person name="Nash W.E."/>
            <person name="Wang C."/>
            <person name="Mardis E.R."/>
            <person name="Wilson R.K."/>
        </authorList>
    </citation>
    <scope>NUCLEOTIDE SEQUENCE [LARGE SCALE GENOMIC DNA]</scope>
    <source>
        <strain evidence="6 7">DSM 753</strain>
    </source>
</reference>
<dbReference type="SUPFAM" id="SSF51126">
    <property type="entry name" value="Pectin lyase-like"/>
    <property type="match status" value="1"/>
</dbReference>
<dbReference type="Gene3D" id="2.160.20.10">
    <property type="entry name" value="Single-stranded right-handed beta-helix, Pectin lyase-like"/>
    <property type="match status" value="2"/>
</dbReference>
<dbReference type="EMBL" id="ABCB02000020">
    <property type="protein sequence ID" value="EDO59932.1"/>
    <property type="molecule type" value="Genomic_DNA"/>
</dbReference>
<dbReference type="InterPro" id="IPR012334">
    <property type="entry name" value="Pectin_lyas_fold"/>
</dbReference>
<dbReference type="Gene3D" id="2.60.40.10">
    <property type="entry name" value="Immunoglobulins"/>
    <property type="match status" value="2"/>
</dbReference>
<keyword evidence="1" id="KW-0812">Transmembrane</keyword>
<keyword evidence="1" id="KW-0472">Membrane</keyword>
<feature type="domain" description="Ig-like" evidence="3">
    <location>
        <begin position="1506"/>
        <end position="1572"/>
    </location>
</feature>
<feature type="domain" description="Ig-like" evidence="3">
    <location>
        <begin position="1338"/>
        <end position="1404"/>
    </location>
</feature>
<evidence type="ECO:0000313" key="6">
    <source>
        <dbReference type="EMBL" id="EDO59932.1"/>
    </source>
</evidence>
<dbReference type="InterPro" id="IPR048482">
    <property type="entry name" value="GH141_ins"/>
</dbReference>
<sequence length="1709" mass="188880">MRKFIAAAMSAVMLLSAFPITAQAAKENSSDAETAFYVSPDGSDSNSGTEREPFKTIEKARDEVRKHTKDMTSDIVVYLKDGVYYQDETLAFGTEDSGTNGYQVRYEAYEGAAPEISGGKLLEGTWEVDDAEKNIYKISVPEDMNFRQLYVNGEKGIRARTGVPTGELDPTSRILGAERFTSQGKNSGYVYVPADERILEDPSEMGGENPVELHIFVAWTENILRVGEMEYVDNYNGEQAYKVTVQEPESERIFSRPHPDLTGYVGVKKFAFYYENAYEYIDLDKEWYLDTEANTLYYKAPAGTTAEDMNKASVVVPNLEEVVSIKGESLDAPIHDFVFKGITVEHSTWLQASEEGLVQGQAGQYLVDGSVYETNDIKVTPAPGAVHIENAQYVRFDGNHVRYTGAVGILMASGTKEVTLVNNEVEETAGNGIEIGKFVVDDKTDYHTAYNPDDIREVCTNDRILNNKIHDIGTQYEGAVGIGAGYVQGIMIANNTVYNCPYTGISMGYGWTSDANPMKYNSIIRNEVYNVNNVVCDGGAIYTLSNQYPSSRIEENYLHDNYASEGLDYGSCGIYLDEQSDGFSVKNNVHVQSYGRVNLNRVGSRNDISGNYFFEGDVNSDAYDSFATTKVQQIMDQAGAKDDFTLEDEEELLKPVLQSVEYDPVYNVMRLSGRNFGSDIGTVTFNISGEEKVIAAEQVKEWSYGAISVEVPEGAKRGDTVAVTPKGMSVTSEPFTIGRIMNVVTELVKEDFEDKAVGQLDSNEWEVTVPEKAAVAEKDGNQYLGLKGNDPNLNVTKLQDGETLQFGSNVTEFDFCFPEDMGGSVDYVGLYNEIRRLPGEDHLYSIDIRPVFGSKATIEYKQGWDGIQTNDSSLQEIKWGTWYTCRSMVYNGTIYLSVFEKGQDPNGWKVTYEMPDAVSNDCVLNFSFYDPRGKEVYIDNIKVSTFDADISQPEVDEADYDINSEIVTIKGYGFTETKGTVTYQTENGPAELSGDAISVWTNELIQFTRPEDGISGTAFATTSEGEKSEEFFLKLPVRMLSYEENFDTLTQEQFGYQYSVSNKNGDTMPEDSAVIFDDNGNKVLKLKGSDPDLWVDLLNNDLQASKYGENITTFDFKFPNGIAGYYGMYNELRRAADGTVYRLGITPTDGSHCFLGIKDGNTSGSGKDVAANTWYTCKTMVYDDDMYLKVWKTGEQEPENWDVSFQMADFTGAEECQLNFAYYDPSGSYPLYIDNIKVEVLDENDVEARLTGIEVAEGPDKDVYYIGEDFTADGLKINAVFNDGSKQELAQDAYALSGFDSETEGGKTVTVSYRGFTDDFTVQVQKKPVITEIKITQQPYKTVYDLGEELDVTGLTVKAVYDNDTEETVSLSDCTVTGFDSETEGVKTVTVSYQGKTAQFTVEVKAQEIPEKTLTGIRIDQKPTKTEYEVGEELDLSGLVVTGIYDDQSEAVLPEGAYSVAGFDSETEGVKTVMVSYQGKTAQFTVEVKAQEIPEKTLTGIRIDQKPTKTEYEVGEELDLSGLVVTGIYDDQSEAVLPEGAYSVTGFDSETEGVKTVTVSCQGKTAQFIVEVKAQEIPEKTLTGIRINQKPTKTEYEVGEELDLSGLVVTGIYDDQSEAVLPEGAYSVAGFDSETEGVKTVTVSCQGKTAQFEIQVKASASSGSQQENGAEGQSPQTGDNSMPILWVLCSMVSLCLIVIGQKRYKKFHS</sequence>
<dbReference type="Pfam" id="PF07523">
    <property type="entry name" value="Big_3"/>
    <property type="match status" value="5"/>
</dbReference>
<organism evidence="6 7">
    <name type="scientific">[Clostridium] leptum DSM 753</name>
    <dbReference type="NCBI Taxonomy" id="428125"/>
    <lineage>
        <taxon>Bacteria</taxon>
        <taxon>Bacillati</taxon>
        <taxon>Bacillota</taxon>
        <taxon>Clostridia</taxon>
        <taxon>Eubacteriales</taxon>
        <taxon>Oscillospiraceae</taxon>
        <taxon>Oscillospiraceae incertae sedis</taxon>
    </lineage>
</organism>
<dbReference type="eggNOG" id="COG0683">
    <property type="taxonomic scope" value="Bacteria"/>
</dbReference>
<dbReference type="PANTHER" id="PTHR36453:SF1">
    <property type="entry name" value="RIGHT HANDED BETA HELIX DOMAIN-CONTAINING PROTEIN"/>
    <property type="match status" value="1"/>
</dbReference>
<dbReference type="OrthoDB" id="9808066at2"/>
<comment type="caution">
    <text evidence="6">The sequence shown here is derived from an EMBL/GenBank/DDBJ whole genome shotgun (WGS) entry which is preliminary data.</text>
</comment>
<evidence type="ECO:0000259" key="3">
    <source>
        <dbReference type="Pfam" id="PF07523"/>
    </source>
</evidence>
<feature type="domain" description="Right handed beta helix" evidence="4">
    <location>
        <begin position="385"/>
        <end position="588"/>
    </location>
</feature>
<keyword evidence="1" id="KW-1133">Transmembrane helix</keyword>
<evidence type="ECO:0000256" key="1">
    <source>
        <dbReference type="SAM" id="Phobius"/>
    </source>
</evidence>
<dbReference type="SMART" id="SM00710">
    <property type="entry name" value="PbH1"/>
    <property type="match status" value="5"/>
</dbReference>
<dbReference type="InterPro" id="IPR013783">
    <property type="entry name" value="Ig-like_fold"/>
</dbReference>
<feature type="transmembrane region" description="Helical" evidence="1">
    <location>
        <begin position="1683"/>
        <end position="1700"/>
    </location>
</feature>
<protein>
    <submittedName>
        <fullName evidence="6">Bacterial group 3 Ig-like protein</fullName>
    </submittedName>
</protein>
<accession>A7VVY5</accession>
<gene>
    <name evidence="6" type="ORF">CLOLEP_02749</name>
</gene>
<feature type="domain" description="Ig-like" evidence="3">
    <location>
        <begin position="1259"/>
        <end position="1324"/>
    </location>
</feature>
<name>A7VVY5_9FIRM</name>
<dbReference type="InterPro" id="IPR022038">
    <property type="entry name" value="Ig-like_bact"/>
</dbReference>
<feature type="chain" id="PRO_5002716550" evidence="2">
    <location>
        <begin position="25"/>
        <end position="1709"/>
    </location>
</feature>
<evidence type="ECO:0000259" key="4">
    <source>
        <dbReference type="Pfam" id="PF13229"/>
    </source>
</evidence>
<dbReference type="PANTHER" id="PTHR36453">
    <property type="entry name" value="SECRETED PROTEIN-RELATED"/>
    <property type="match status" value="1"/>
</dbReference>
<evidence type="ECO:0000259" key="5">
    <source>
        <dbReference type="Pfam" id="PF21231"/>
    </source>
</evidence>
<feature type="domain" description="Ig-like" evidence="3">
    <location>
        <begin position="1590"/>
        <end position="1656"/>
    </location>
</feature>
<evidence type="ECO:0000256" key="2">
    <source>
        <dbReference type="SAM" id="SignalP"/>
    </source>
</evidence>
<dbReference type="Pfam" id="PF21231">
    <property type="entry name" value="GH141_M"/>
    <property type="match status" value="1"/>
</dbReference>
<proteinExistence type="predicted"/>
<dbReference type="eggNOG" id="COG4733">
    <property type="taxonomic scope" value="Bacteria"/>
</dbReference>
<dbReference type="HOGENOM" id="CLU_240614_0_0_9"/>
<dbReference type="InterPro" id="IPR011050">
    <property type="entry name" value="Pectin_lyase_fold/virulence"/>
</dbReference>
<evidence type="ECO:0000313" key="7">
    <source>
        <dbReference type="Proteomes" id="UP000003490"/>
    </source>
</evidence>
<dbReference type="InterPro" id="IPR006626">
    <property type="entry name" value="PbH1"/>
</dbReference>
<dbReference type="Proteomes" id="UP000003490">
    <property type="component" value="Unassembled WGS sequence"/>
</dbReference>
<reference evidence="6 7" key="1">
    <citation type="submission" date="2007-08" db="EMBL/GenBank/DDBJ databases">
        <title>Draft genome sequence of Clostridium leptum (DSM 753).</title>
        <authorList>
            <person name="Sudarsanam P."/>
            <person name="Ley R."/>
            <person name="Guruge J."/>
            <person name="Turnbaugh P.J."/>
            <person name="Mahowald M."/>
            <person name="Liep D."/>
            <person name="Gordon J."/>
        </authorList>
    </citation>
    <scope>NUCLEOTIDE SEQUENCE [LARGE SCALE GENOMIC DNA]</scope>
    <source>
        <strain evidence="6 7">DSM 753</strain>
    </source>
</reference>